<gene>
    <name evidence="3" type="ORF">DCAF_LOCUS20083</name>
</gene>
<dbReference type="EMBL" id="CAWUPB010001173">
    <property type="protein sequence ID" value="CAK7347399.1"/>
    <property type="molecule type" value="Genomic_DNA"/>
</dbReference>
<proteinExistence type="predicted"/>
<dbReference type="Proteomes" id="UP001314170">
    <property type="component" value="Unassembled WGS sequence"/>
</dbReference>
<dbReference type="PANTHER" id="PTHR31923:SF27">
    <property type="entry name" value="BSD DOMAIN-CONTAINING PROTEIN"/>
    <property type="match status" value="1"/>
</dbReference>
<feature type="region of interest" description="Disordered" evidence="1">
    <location>
        <begin position="129"/>
        <end position="165"/>
    </location>
</feature>
<evidence type="ECO:0000313" key="3">
    <source>
        <dbReference type="EMBL" id="CAK7347399.1"/>
    </source>
</evidence>
<accession>A0AAV1S7D0</accession>
<dbReference type="Gene3D" id="1.10.3970.10">
    <property type="entry name" value="BSD domain"/>
    <property type="match status" value="1"/>
</dbReference>
<evidence type="ECO:0000259" key="2">
    <source>
        <dbReference type="PROSITE" id="PS50858"/>
    </source>
</evidence>
<reference evidence="3 4" key="1">
    <citation type="submission" date="2024-01" db="EMBL/GenBank/DDBJ databases">
        <authorList>
            <person name="Waweru B."/>
        </authorList>
    </citation>
    <scope>NUCLEOTIDE SEQUENCE [LARGE SCALE GENOMIC DNA]</scope>
</reference>
<sequence length="432" mass="49700">MAWLARSIATSLRLDDDDDYAENEVPSKNPHNYSPVKRNEEERRKQNEIDKEEQQKESEEEEARRGVKDDLTEFKQTLTRQLWGLPQPSDRSASSCAEREPSDSGIRHDFSEIGGRFRDISKMASNYFPFGSEENERENLGEENQEELEREELGGEDGDDKDDDNWGVGGAIGITDEVLAFARNIAMHPETWLDFPLDEEEDLDDFDMSNAQQEHALAVERFAPRLAALRIELCPCHMTESYFWKVYFVLLHSRLNKHDAEILSSPQVMEARSMWMQELHKQTKPESAWFGSTQVKDSDNVLQEDFECARTFDFEQTTSTAADYETEKHPIMSTEMHFVDKSVIEEKMVIKTEDKDVQLVGTSLKIMVPNYDEDEDEDDWLDEEDSDLGGYKTIIPVGNEEDISFSDLEDDASNSIPIKSKRVSEVTETKTT</sequence>
<dbReference type="PROSITE" id="PS50858">
    <property type="entry name" value="BSD"/>
    <property type="match status" value="1"/>
</dbReference>
<organism evidence="3 4">
    <name type="scientific">Dovyalis caffra</name>
    <dbReference type="NCBI Taxonomy" id="77055"/>
    <lineage>
        <taxon>Eukaryota</taxon>
        <taxon>Viridiplantae</taxon>
        <taxon>Streptophyta</taxon>
        <taxon>Embryophyta</taxon>
        <taxon>Tracheophyta</taxon>
        <taxon>Spermatophyta</taxon>
        <taxon>Magnoliopsida</taxon>
        <taxon>eudicotyledons</taxon>
        <taxon>Gunneridae</taxon>
        <taxon>Pentapetalae</taxon>
        <taxon>rosids</taxon>
        <taxon>fabids</taxon>
        <taxon>Malpighiales</taxon>
        <taxon>Salicaceae</taxon>
        <taxon>Flacourtieae</taxon>
        <taxon>Dovyalis</taxon>
    </lineage>
</organism>
<protein>
    <recommendedName>
        <fullName evidence="2">BSD domain-containing protein</fullName>
    </recommendedName>
</protein>
<feature type="domain" description="BSD" evidence="2">
    <location>
        <begin position="203"/>
        <end position="255"/>
    </location>
</feature>
<dbReference type="InterPro" id="IPR035925">
    <property type="entry name" value="BSD_dom_sf"/>
</dbReference>
<dbReference type="InterPro" id="IPR005607">
    <property type="entry name" value="BSD_dom"/>
</dbReference>
<feature type="compositionally biased region" description="Acidic residues" evidence="1">
    <location>
        <begin position="373"/>
        <end position="387"/>
    </location>
</feature>
<dbReference type="SUPFAM" id="SSF140383">
    <property type="entry name" value="BSD domain-like"/>
    <property type="match status" value="1"/>
</dbReference>
<feature type="region of interest" description="Disordered" evidence="1">
    <location>
        <begin position="373"/>
        <end position="392"/>
    </location>
</feature>
<dbReference type="Pfam" id="PF03909">
    <property type="entry name" value="BSD"/>
    <property type="match status" value="1"/>
</dbReference>
<feature type="compositionally biased region" description="Basic and acidic residues" evidence="1">
    <location>
        <begin position="37"/>
        <end position="73"/>
    </location>
</feature>
<feature type="compositionally biased region" description="Basic and acidic residues" evidence="1">
    <location>
        <begin position="97"/>
        <end position="110"/>
    </location>
</feature>
<feature type="region of interest" description="Disordered" evidence="1">
    <location>
        <begin position="1"/>
        <end position="110"/>
    </location>
</feature>
<evidence type="ECO:0000256" key="1">
    <source>
        <dbReference type="SAM" id="MobiDB-lite"/>
    </source>
</evidence>
<evidence type="ECO:0000313" key="4">
    <source>
        <dbReference type="Proteomes" id="UP001314170"/>
    </source>
</evidence>
<name>A0AAV1S7D0_9ROSI</name>
<dbReference type="AlphaFoldDB" id="A0AAV1S7D0"/>
<dbReference type="PANTHER" id="PTHR31923">
    <property type="entry name" value="BSD DOMAIN-CONTAINING PROTEIN"/>
    <property type="match status" value="1"/>
</dbReference>
<comment type="caution">
    <text evidence="3">The sequence shown here is derived from an EMBL/GenBank/DDBJ whole genome shotgun (WGS) entry which is preliminary data.</text>
</comment>
<dbReference type="SMART" id="SM00751">
    <property type="entry name" value="BSD"/>
    <property type="match status" value="1"/>
</dbReference>
<keyword evidence="4" id="KW-1185">Reference proteome</keyword>
<feature type="compositionally biased region" description="Acidic residues" evidence="1">
    <location>
        <begin position="133"/>
        <end position="165"/>
    </location>
</feature>